<comment type="caution">
    <text evidence="2">The sequence shown here is derived from an EMBL/GenBank/DDBJ whole genome shotgun (WGS) entry which is preliminary data.</text>
</comment>
<feature type="transmembrane region" description="Helical" evidence="1">
    <location>
        <begin position="33"/>
        <end position="53"/>
    </location>
</feature>
<dbReference type="PATRIC" id="fig|1716141.3.peg.1807"/>
<evidence type="ECO:0000313" key="2">
    <source>
        <dbReference type="EMBL" id="OAH14886.1"/>
    </source>
</evidence>
<feature type="transmembrane region" description="Helical" evidence="1">
    <location>
        <begin position="117"/>
        <end position="140"/>
    </location>
</feature>
<evidence type="ECO:0000313" key="3">
    <source>
        <dbReference type="Proteomes" id="UP000077381"/>
    </source>
</evidence>
<accession>A0A177HVZ4</accession>
<keyword evidence="1" id="KW-0812">Transmembrane</keyword>
<dbReference type="RefSeq" id="WP_067274176.1">
    <property type="nucleotide sequence ID" value="NZ_LOHS01000053.1"/>
</dbReference>
<dbReference type="Proteomes" id="UP000077381">
    <property type="component" value="Unassembled WGS sequence"/>
</dbReference>
<dbReference type="EMBL" id="LOHS01000053">
    <property type="protein sequence ID" value="OAH14886.1"/>
    <property type="molecule type" value="Genomic_DNA"/>
</dbReference>
<dbReference type="STRING" id="1716141.STSP_17230"/>
<sequence length="166" mass="17364">MAHAARASGPTTGTSGIQRLFEKLPPGIRPASTAAWAVPLVLGVVYGLWASGIQRDAGPITVGNVFFGILTGVLVAAITYGLHIAGPRMRRETRALAWTVFAGIAIGYVFSLTGASVLWSTVLALCVAAGVFAAAFYHYYSNEGETDISGMRRTAGPTHPTQTGQQ</sequence>
<organism evidence="2 3">
    <name type="scientific">Streptomyces jeddahensis</name>
    <dbReference type="NCBI Taxonomy" id="1716141"/>
    <lineage>
        <taxon>Bacteria</taxon>
        <taxon>Bacillati</taxon>
        <taxon>Actinomycetota</taxon>
        <taxon>Actinomycetes</taxon>
        <taxon>Kitasatosporales</taxon>
        <taxon>Streptomycetaceae</taxon>
        <taxon>Streptomyces</taxon>
    </lineage>
</organism>
<keyword evidence="3" id="KW-1185">Reference proteome</keyword>
<keyword evidence="1" id="KW-0472">Membrane</keyword>
<gene>
    <name evidence="2" type="ORF">STSP_17230</name>
</gene>
<protein>
    <submittedName>
        <fullName evidence="2">Uncharacterized protein</fullName>
    </submittedName>
</protein>
<evidence type="ECO:0000256" key="1">
    <source>
        <dbReference type="SAM" id="Phobius"/>
    </source>
</evidence>
<keyword evidence="1" id="KW-1133">Transmembrane helix</keyword>
<dbReference type="AlphaFoldDB" id="A0A177HVZ4"/>
<proteinExistence type="predicted"/>
<reference evidence="2 3" key="1">
    <citation type="submission" date="2015-12" db="EMBL/GenBank/DDBJ databases">
        <title>Genome sequence of Streptomyces sp. G25.</title>
        <authorList>
            <person name="Poehlein A."/>
            <person name="Roettig A."/>
            <person name="Hiessl S."/>
            <person name="Hauschild P."/>
            <person name="Schauer J."/>
            <person name="Madkour M.H."/>
            <person name="Al-Ansari A.M."/>
            <person name="Almakishah N.H."/>
            <person name="Steinbuechel A."/>
            <person name="Daniel R."/>
        </authorList>
    </citation>
    <scope>NUCLEOTIDE SEQUENCE [LARGE SCALE GENOMIC DNA]</scope>
    <source>
        <strain evidence="3">G25(2015)</strain>
    </source>
</reference>
<feature type="transmembrane region" description="Helical" evidence="1">
    <location>
        <begin position="65"/>
        <end position="83"/>
    </location>
</feature>
<feature type="transmembrane region" description="Helical" evidence="1">
    <location>
        <begin position="95"/>
        <end position="111"/>
    </location>
</feature>
<name>A0A177HVZ4_9ACTN</name>